<accession>A0A5A7SA55</accession>
<dbReference type="OrthoDB" id="4485278at2"/>
<comment type="caution">
    <text evidence="2">The sequence shown here is derived from an EMBL/GenBank/DDBJ whole genome shotgun (WGS) entry which is preliminary data.</text>
</comment>
<evidence type="ECO:0000256" key="1">
    <source>
        <dbReference type="SAM" id="MobiDB-lite"/>
    </source>
</evidence>
<feature type="compositionally biased region" description="Basic and acidic residues" evidence="1">
    <location>
        <begin position="28"/>
        <end position="37"/>
    </location>
</feature>
<sequence>MSTDAEQPQSDLTDQADAGEAPEPTEEMIEKAKKDMEGLSEQYTPGARKTVAVPGTDGTVAGTAFEEHVNQMSDEEKEKADKSMAEFKADQEERFRDKEPESDNRAE</sequence>
<evidence type="ECO:0000313" key="3">
    <source>
        <dbReference type="Proteomes" id="UP000322244"/>
    </source>
</evidence>
<feature type="region of interest" description="Disordered" evidence="1">
    <location>
        <begin position="1"/>
        <end position="107"/>
    </location>
</feature>
<reference evidence="2 3" key="1">
    <citation type="submission" date="2019-07" db="EMBL/GenBank/DDBJ databases">
        <title>Rhodococcus cavernicolus sp. nov., isolated from a cave.</title>
        <authorList>
            <person name="Lee S.D."/>
        </authorList>
    </citation>
    <scope>NUCLEOTIDE SEQUENCE [LARGE SCALE GENOMIC DNA]</scope>
    <source>
        <strain evidence="2 3">C1-24</strain>
    </source>
</reference>
<name>A0A5A7SA55_9NOCA</name>
<protein>
    <submittedName>
        <fullName evidence="2">Uncharacterized protein</fullName>
    </submittedName>
</protein>
<dbReference type="Proteomes" id="UP000322244">
    <property type="component" value="Unassembled WGS sequence"/>
</dbReference>
<feature type="compositionally biased region" description="Polar residues" evidence="1">
    <location>
        <begin position="1"/>
        <end position="13"/>
    </location>
</feature>
<proteinExistence type="predicted"/>
<dbReference type="EMBL" id="VLNY01000004">
    <property type="protein sequence ID" value="KAA0023030.1"/>
    <property type="molecule type" value="Genomic_DNA"/>
</dbReference>
<dbReference type="RefSeq" id="WP_149430288.1">
    <property type="nucleotide sequence ID" value="NZ_VLNY01000004.1"/>
</dbReference>
<keyword evidence="3" id="KW-1185">Reference proteome</keyword>
<gene>
    <name evidence="2" type="ORF">FOY51_11085</name>
</gene>
<dbReference type="AlphaFoldDB" id="A0A5A7SA55"/>
<feature type="compositionally biased region" description="Basic and acidic residues" evidence="1">
    <location>
        <begin position="65"/>
        <end position="107"/>
    </location>
</feature>
<organism evidence="2 3">
    <name type="scientific">Antrihabitans cavernicola</name>
    <dbReference type="NCBI Taxonomy" id="2495913"/>
    <lineage>
        <taxon>Bacteria</taxon>
        <taxon>Bacillati</taxon>
        <taxon>Actinomycetota</taxon>
        <taxon>Actinomycetes</taxon>
        <taxon>Mycobacteriales</taxon>
        <taxon>Nocardiaceae</taxon>
        <taxon>Antrihabitans</taxon>
    </lineage>
</organism>
<evidence type="ECO:0000313" key="2">
    <source>
        <dbReference type="EMBL" id="KAA0023030.1"/>
    </source>
</evidence>